<name>A0A316YU29_9BASI</name>
<dbReference type="InterPro" id="IPR036322">
    <property type="entry name" value="WD40_repeat_dom_sf"/>
</dbReference>
<dbReference type="FunFam" id="1.20.960.30:FF:000002">
    <property type="entry name" value="Platelet-activating factor acetylhydrolase ib"/>
    <property type="match status" value="1"/>
</dbReference>
<dbReference type="PIRSF" id="PIRSF037647">
    <property type="entry name" value="Dynein_regulator_Lis1"/>
    <property type="match status" value="1"/>
</dbReference>
<feature type="repeat" description="WD" evidence="12">
    <location>
        <begin position="192"/>
        <end position="233"/>
    </location>
</feature>
<evidence type="ECO:0000256" key="2">
    <source>
        <dbReference type="ARBA" id="ARBA00022490"/>
    </source>
</evidence>
<dbReference type="InterPro" id="IPR020472">
    <property type="entry name" value="WD40_PAC1"/>
</dbReference>
<keyword evidence="15" id="KW-1185">Reference proteome</keyword>
<dbReference type="PANTHER" id="PTHR19848:SF8">
    <property type="entry name" value="F-BOX AND WD REPEAT DOMAIN CONTAINING 7"/>
    <property type="match status" value="1"/>
</dbReference>
<evidence type="ECO:0000256" key="10">
    <source>
        <dbReference type="ARBA" id="ARBA00023306"/>
    </source>
</evidence>
<evidence type="ECO:0000256" key="11">
    <source>
        <dbReference type="HAMAP-Rule" id="MF_03141"/>
    </source>
</evidence>
<evidence type="ECO:0000256" key="7">
    <source>
        <dbReference type="ARBA" id="ARBA00022776"/>
    </source>
</evidence>
<evidence type="ECO:0000256" key="12">
    <source>
        <dbReference type="PROSITE-ProRule" id="PRU00221"/>
    </source>
</evidence>
<feature type="coiled-coil region" evidence="11">
    <location>
        <begin position="61"/>
        <end position="88"/>
    </location>
</feature>
<evidence type="ECO:0000256" key="8">
    <source>
        <dbReference type="ARBA" id="ARBA00023054"/>
    </source>
</evidence>
<dbReference type="FunFam" id="2.130.10.10:FF:000342">
    <property type="entry name" value="Nuclear distribution protein PAC1"/>
    <property type="match status" value="1"/>
</dbReference>
<dbReference type="PRINTS" id="PR00320">
    <property type="entry name" value="GPROTEINBRPT"/>
</dbReference>
<evidence type="ECO:0000313" key="15">
    <source>
        <dbReference type="Proteomes" id="UP000245768"/>
    </source>
</evidence>
<feature type="repeat" description="WD" evidence="12">
    <location>
        <begin position="234"/>
        <end position="275"/>
    </location>
</feature>
<dbReference type="GO" id="GO:0023052">
    <property type="term" value="P:signaling"/>
    <property type="evidence" value="ECO:0007669"/>
    <property type="project" value="UniProtKB-ARBA"/>
</dbReference>
<dbReference type="GO" id="GO:0005874">
    <property type="term" value="C:microtubule"/>
    <property type="evidence" value="ECO:0007669"/>
    <property type="project" value="UniProtKB-KW"/>
</dbReference>
<feature type="domain" description="PAC1-like LisH-like dimerisation" evidence="13">
    <location>
        <begin position="7"/>
        <end position="39"/>
    </location>
</feature>
<dbReference type="GO" id="GO:0051012">
    <property type="term" value="P:microtubule sliding"/>
    <property type="evidence" value="ECO:0007669"/>
    <property type="project" value="UniProtKB-UniRule"/>
</dbReference>
<dbReference type="InterPro" id="IPR037190">
    <property type="entry name" value="LIS1_N"/>
</dbReference>
<dbReference type="InterPro" id="IPR001680">
    <property type="entry name" value="WD40_rpt"/>
</dbReference>
<dbReference type="Proteomes" id="UP000245768">
    <property type="component" value="Unassembled WGS sequence"/>
</dbReference>
<feature type="repeat" description="WD" evidence="12">
    <location>
        <begin position="311"/>
        <end position="336"/>
    </location>
</feature>
<dbReference type="SMART" id="SM00667">
    <property type="entry name" value="LisH"/>
    <property type="match status" value="1"/>
</dbReference>
<evidence type="ECO:0000256" key="4">
    <source>
        <dbReference type="ARBA" id="ARBA00022618"/>
    </source>
</evidence>
<dbReference type="Pfam" id="PF24951">
    <property type="entry name" value="LisH_PAC1"/>
    <property type="match status" value="1"/>
</dbReference>
<dbReference type="CDD" id="cd00200">
    <property type="entry name" value="WD40"/>
    <property type="match status" value="1"/>
</dbReference>
<organism evidence="14 15">
    <name type="scientific">Acaromyces ingoldii</name>
    <dbReference type="NCBI Taxonomy" id="215250"/>
    <lineage>
        <taxon>Eukaryota</taxon>
        <taxon>Fungi</taxon>
        <taxon>Dikarya</taxon>
        <taxon>Basidiomycota</taxon>
        <taxon>Ustilaginomycotina</taxon>
        <taxon>Exobasidiomycetes</taxon>
        <taxon>Exobasidiales</taxon>
        <taxon>Cryptobasidiaceae</taxon>
        <taxon>Acaromyces</taxon>
    </lineage>
</organism>
<comment type="subcellular location">
    <subcellularLocation>
        <location evidence="11">Cytoplasm</location>
        <location evidence="11">Cytoskeleton</location>
    </subcellularLocation>
    <subcellularLocation>
        <location evidence="11">Cytoplasm</location>
        <location evidence="11">Cytoskeleton</location>
        <location evidence="11">Spindle pole</location>
    </subcellularLocation>
    <text evidence="11">Localizes to the plus ends of microtubules at the hyphal tip and the mitotic spindle poles.</text>
</comment>
<evidence type="ECO:0000256" key="3">
    <source>
        <dbReference type="ARBA" id="ARBA00022574"/>
    </source>
</evidence>
<dbReference type="GO" id="GO:0016787">
    <property type="term" value="F:hydrolase activity"/>
    <property type="evidence" value="ECO:0007669"/>
    <property type="project" value="UniProtKB-KW"/>
</dbReference>
<dbReference type="GO" id="GO:0005875">
    <property type="term" value="C:microtubule associated complex"/>
    <property type="evidence" value="ECO:0007669"/>
    <property type="project" value="UniProtKB-UniRule"/>
</dbReference>
<dbReference type="InterPro" id="IPR019775">
    <property type="entry name" value="WD40_repeat_CS"/>
</dbReference>
<evidence type="ECO:0000259" key="13">
    <source>
        <dbReference type="Pfam" id="PF24951"/>
    </source>
</evidence>
<keyword evidence="2 11" id="KW-0963">Cytoplasm</keyword>
<dbReference type="PROSITE" id="PS00678">
    <property type="entry name" value="WD_REPEATS_1"/>
    <property type="match status" value="4"/>
</dbReference>
<dbReference type="SUPFAM" id="SSF50978">
    <property type="entry name" value="WD40 repeat-like"/>
    <property type="match status" value="1"/>
</dbReference>
<dbReference type="GO" id="GO:0000132">
    <property type="term" value="P:establishment of mitotic spindle orientation"/>
    <property type="evidence" value="ECO:0007669"/>
    <property type="project" value="UniProtKB-UniRule"/>
</dbReference>
<dbReference type="Gene3D" id="1.20.960.30">
    <property type="match status" value="1"/>
</dbReference>
<feature type="repeat" description="WD" evidence="12">
    <location>
        <begin position="149"/>
        <end position="181"/>
    </location>
</feature>
<comment type="subunit">
    <text evidence="11">Self-associates. Interacts with NDL1 and dynein.</text>
</comment>
<dbReference type="GO" id="GO:0007154">
    <property type="term" value="P:cell communication"/>
    <property type="evidence" value="ECO:0007669"/>
    <property type="project" value="UniProtKB-ARBA"/>
</dbReference>
<keyword evidence="1 11" id="KW-0813">Transport</keyword>
<gene>
    <name evidence="11" type="primary">PAC1</name>
    <name evidence="11" type="synonym">LIS1</name>
    <name evidence="14" type="ORF">FA10DRAFT_249407</name>
</gene>
<proteinExistence type="inferred from homology"/>
<dbReference type="PROSITE" id="PS50082">
    <property type="entry name" value="WD_REPEATS_2"/>
    <property type="match status" value="6"/>
</dbReference>
<keyword evidence="6" id="KW-0677">Repeat</keyword>
<dbReference type="SUPFAM" id="SSF109925">
    <property type="entry name" value="Lissencephaly-1 protein (Lis-1, PAF-AH alpha) N-terminal domain"/>
    <property type="match status" value="1"/>
</dbReference>
<evidence type="ECO:0000256" key="6">
    <source>
        <dbReference type="ARBA" id="ARBA00022737"/>
    </source>
</evidence>
<reference evidence="14 15" key="1">
    <citation type="journal article" date="2018" name="Mol. Biol. Evol.">
        <title>Broad Genomic Sampling Reveals a Smut Pathogenic Ancestry of the Fungal Clade Ustilaginomycotina.</title>
        <authorList>
            <person name="Kijpornyongpan T."/>
            <person name="Mondo S.J."/>
            <person name="Barry K."/>
            <person name="Sandor L."/>
            <person name="Lee J."/>
            <person name="Lipzen A."/>
            <person name="Pangilinan J."/>
            <person name="LaButti K."/>
            <person name="Hainaut M."/>
            <person name="Henrissat B."/>
            <person name="Grigoriev I.V."/>
            <person name="Spatafora J.W."/>
            <person name="Aime M.C."/>
        </authorList>
    </citation>
    <scope>NUCLEOTIDE SEQUENCE [LARGE SCALE GENOMIC DNA]</scope>
    <source>
        <strain evidence="14 15">MCA 4198</strain>
    </source>
</reference>
<evidence type="ECO:0000313" key="14">
    <source>
        <dbReference type="EMBL" id="PWN91225.1"/>
    </source>
</evidence>
<evidence type="ECO:0000256" key="1">
    <source>
        <dbReference type="ARBA" id="ARBA00022448"/>
    </source>
</evidence>
<comment type="function">
    <text evidence="11">Positively regulates the activity of the minus-end directed microtubule motor protein dynein. May enhance dynein-mediated microtubule sliding by targeting dynein to the microtubule plus end. Required for nuclear migration during vegetative growth as well as development. Required for retrograde early endosome (EE) transport from the hyphal tip. Required for localization of dynein to the mitotic spindle poles. Recruits additional proteins to the dynein complex at SPBs.</text>
</comment>
<dbReference type="HAMAP" id="MF_03141">
    <property type="entry name" value="lis1"/>
    <property type="match status" value="1"/>
</dbReference>
<keyword evidence="7 11" id="KW-0498">Mitosis</keyword>
<dbReference type="SMART" id="SM00320">
    <property type="entry name" value="WD40"/>
    <property type="match status" value="7"/>
</dbReference>
<sequence>MASALSERQKDELHKSILDYFQTAGFSEAYQALEKEAGQAGFVVDPKAKYAGLLEKKWTSVIRLQKKIMELEQRNQQLQEELATAPTARRGAAVTDWVPRNPARHTLQGHRLPVSRAVFHPVFSQLVSVSDDSTLKVWDWETGEFERTLKAHTKAVHDADFDSKGNLLASCSSDMTIKVWDTNDDWKNVKTLFGHDHTVSAVRFLPGDDFVVSAGRDRTIRVWDIKTGYCTKTLSGHSDWVRSVVPSDDGRLLASCSNDQTARIWDVASGETKVELRGHDHVVETIAFAPISAYAAIRDLAGIQGGTNTPGQFVATGSRDKVIKIWDTSSGQCLKTMTGHDNWIRGLAWAPNGHALLSCSDDKTVRVWDLKAGARCSKTLEAHNHFVTGISWARAKTEVGPRPDGQANGNSASEVKIVNAVATTSVDLCIRVWTP</sequence>
<evidence type="ECO:0000256" key="5">
    <source>
        <dbReference type="ARBA" id="ARBA00022701"/>
    </source>
</evidence>
<dbReference type="PROSITE" id="PS50896">
    <property type="entry name" value="LISH"/>
    <property type="match status" value="1"/>
</dbReference>
<protein>
    <recommendedName>
        <fullName evidence="11">Nuclear distribution protein PAC1</fullName>
    </recommendedName>
    <alternativeName>
        <fullName evidence="11">Lissencephaly-1 homolog</fullName>
        <shortName evidence="11">LIS-1</shortName>
    </alternativeName>
    <alternativeName>
        <fullName evidence="11">nudF homolog</fullName>
    </alternativeName>
</protein>
<keyword evidence="3 12" id="KW-0853">WD repeat</keyword>
<evidence type="ECO:0000256" key="9">
    <source>
        <dbReference type="ARBA" id="ARBA00023212"/>
    </source>
</evidence>
<dbReference type="STRING" id="215250.A0A316YU29"/>
<dbReference type="InterPro" id="IPR017252">
    <property type="entry name" value="Dynein_regulator_LIS1"/>
</dbReference>
<feature type="repeat" description="WD" evidence="12">
    <location>
        <begin position="107"/>
        <end position="148"/>
    </location>
</feature>
<dbReference type="GO" id="GO:0005737">
    <property type="term" value="C:cytoplasm"/>
    <property type="evidence" value="ECO:0007669"/>
    <property type="project" value="UniProtKB-UniRule"/>
</dbReference>
<keyword evidence="9 11" id="KW-0206">Cytoskeleton</keyword>
<dbReference type="EMBL" id="KZ819635">
    <property type="protein sequence ID" value="PWN91225.1"/>
    <property type="molecule type" value="Genomic_DNA"/>
</dbReference>
<keyword evidence="14" id="KW-0378">Hydrolase</keyword>
<dbReference type="AlphaFoldDB" id="A0A316YU29"/>
<keyword evidence="8 11" id="KW-0175">Coiled coil</keyword>
<dbReference type="GO" id="GO:0000922">
    <property type="term" value="C:spindle pole"/>
    <property type="evidence" value="ECO:0007669"/>
    <property type="project" value="UniProtKB-SubCell"/>
</dbReference>
<keyword evidence="5 11" id="KW-0493">Microtubule</keyword>
<comment type="similarity">
    <text evidence="11">Belongs to the WD repeat LIS1/nudF family.</text>
</comment>
<dbReference type="InterPro" id="IPR006594">
    <property type="entry name" value="LisH"/>
</dbReference>
<dbReference type="Gene3D" id="2.130.10.10">
    <property type="entry name" value="YVTN repeat-like/Quinoprotein amine dehydrogenase"/>
    <property type="match status" value="1"/>
</dbReference>
<accession>A0A316YU29</accession>
<dbReference type="InterPro" id="IPR015943">
    <property type="entry name" value="WD40/YVTN_repeat-like_dom_sf"/>
</dbReference>
<dbReference type="InParanoid" id="A0A316YU29"/>
<dbReference type="GO" id="GO:0070840">
    <property type="term" value="F:dynein complex binding"/>
    <property type="evidence" value="ECO:0007669"/>
    <property type="project" value="UniProtKB-UniRule"/>
</dbReference>
<feature type="repeat" description="WD" evidence="12">
    <location>
        <begin position="337"/>
        <end position="378"/>
    </location>
</feature>
<keyword evidence="4 11" id="KW-0132">Cell division</keyword>
<dbReference type="OrthoDB" id="10264588at2759"/>
<dbReference type="PANTHER" id="PTHR19848">
    <property type="entry name" value="WD40 REPEAT PROTEIN"/>
    <property type="match status" value="1"/>
</dbReference>
<comment type="domain">
    <text evidence="11">Dimerization mediated by the LisH domain may be required to activate dynein.</text>
</comment>
<dbReference type="GO" id="GO:0051301">
    <property type="term" value="P:cell division"/>
    <property type="evidence" value="ECO:0007669"/>
    <property type="project" value="UniProtKB-KW"/>
</dbReference>
<dbReference type="Pfam" id="PF00400">
    <property type="entry name" value="WD40"/>
    <property type="match status" value="6"/>
</dbReference>
<keyword evidence="10 11" id="KW-0131">Cell cycle</keyword>
<dbReference type="PROSITE" id="PS50294">
    <property type="entry name" value="WD_REPEATS_REGION"/>
    <property type="match status" value="5"/>
</dbReference>
<dbReference type="InterPro" id="IPR056795">
    <property type="entry name" value="PAC1-like_LisH-like_dom"/>
</dbReference>